<sequence length="167" mass="18901">MIGRTAAMQELALHHFQMGLSPTINQYRNFRRKNTAGPFQIKSKPIYLATKVHDKIGLIRPRPTNSTVATPLISRTNRSPALTPTDQIIISPIIIPTPPHQNPGHTLEQCRKREFNNNLYKNFDRNQSGTSQRVHFVSDESSEPINEEYPAGQADGYDTVDSYSKNE</sequence>
<accession>A0ABR3HMM0</accession>
<comment type="caution">
    <text evidence="2">The sequence shown here is derived from an EMBL/GenBank/DDBJ whole genome shotgun (WGS) entry which is preliminary data.</text>
</comment>
<dbReference type="EMBL" id="JBEUOH010000016">
    <property type="protein sequence ID" value="KAL0871657.1"/>
    <property type="molecule type" value="Genomic_DNA"/>
</dbReference>
<evidence type="ECO:0000313" key="2">
    <source>
        <dbReference type="EMBL" id="KAL0871657.1"/>
    </source>
</evidence>
<name>A0ABR3HMM0_LOXSC</name>
<feature type="compositionally biased region" description="Polar residues" evidence="1">
    <location>
        <begin position="123"/>
        <end position="133"/>
    </location>
</feature>
<organism evidence="2 3">
    <name type="scientific">Loxostege sticticalis</name>
    <name type="common">Beet webworm moth</name>
    <dbReference type="NCBI Taxonomy" id="481309"/>
    <lineage>
        <taxon>Eukaryota</taxon>
        <taxon>Metazoa</taxon>
        <taxon>Ecdysozoa</taxon>
        <taxon>Arthropoda</taxon>
        <taxon>Hexapoda</taxon>
        <taxon>Insecta</taxon>
        <taxon>Pterygota</taxon>
        <taxon>Neoptera</taxon>
        <taxon>Endopterygota</taxon>
        <taxon>Lepidoptera</taxon>
        <taxon>Glossata</taxon>
        <taxon>Ditrysia</taxon>
        <taxon>Pyraloidea</taxon>
        <taxon>Crambidae</taxon>
        <taxon>Pyraustinae</taxon>
        <taxon>Loxostege</taxon>
    </lineage>
</organism>
<feature type="region of interest" description="Disordered" evidence="1">
    <location>
        <begin position="123"/>
        <end position="167"/>
    </location>
</feature>
<dbReference type="Proteomes" id="UP001549920">
    <property type="component" value="Unassembled WGS sequence"/>
</dbReference>
<keyword evidence="3" id="KW-1185">Reference proteome</keyword>
<proteinExistence type="predicted"/>
<protein>
    <submittedName>
        <fullName evidence="2">Uncharacterized protein</fullName>
    </submittedName>
</protein>
<gene>
    <name evidence="2" type="ORF">ABMA27_004181</name>
</gene>
<reference evidence="2 3" key="1">
    <citation type="submission" date="2024-06" db="EMBL/GenBank/DDBJ databases">
        <title>A chromosome-level genome assembly of beet webworm, Loxostege sticticalis.</title>
        <authorList>
            <person name="Zhang Y."/>
        </authorList>
    </citation>
    <scope>NUCLEOTIDE SEQUENCE [LARGE SCALE GENOMIC DNA]</scope>
    <source>
        <strain evidence="2">AQ026</strain>
        <tissue evidence="2">Whole body</tissue>
    </source>
</reference>
<evidence type="ECO:0000256" key="1">
    <source>
        <dbReference type="SAM" id="MobiDB-lite"/>
    </source>
</evidence>
<evidence type="ECO:0000313" key="3">
    <source>
        <dbReference type="Proteomes" id="UP001549920"/>
    </source>
</evidence>